<dbReference type="PANTHER" id="PTHR38766:SF1">
    <property type="entry name" value="FLAGELLAR PROTEIN FLIO"/>
    <property type="match status" value="1"/>
</dbReference>
<evidence type="ECO:0000256" key="3">
    <source>
        <dbReference type="ARBA" id="ARBA00022989"/>
    </source>
</evidence>
<dbReference type="NCBIfam" id="TIGR03500">
    <property type="entry name" value="FliO_TIGR"/>
    <property type="match status" value="1"/>
</dbReference>
<comment type="similarity">
    <text evidence="6 7">Belongs to the FliO/MopB family.</text>
</comment>
<feature type="transmembrane region" description="Helical" evidence="7">
    <location>
        <begin position="38"/>
        <end position="59"/>
    </location>
</feature>
<name>F5REN3_METUF</name>
<dbReference type="InterPro" id="IPR022781">
    <property type="entry name" value="Flagellar_biosynth_FliO"/>
</dbReference>
<proteinExistence type="inferred from homology"/>
<feature type="signal peptide" evidence="8">
    <location>
        <begin position="1"/>
        <end position="22"/>
    </location>
</feature>
<dbReference type="Pfam" id="PF04347">
    <property type="entry name" value="FliO"/>
    <property type="match status" value="1"/>
</dbReference>
<dbReference type="PANTHER" id="PTHR38766">
    <property type="entry name" value="FLAGELLAR PROTEIN FLIO"/>
    <property type="match status" value="1"/>
</dbReference>
<reference evidence="9 10" key="1">
    <citation type="journal article" date="2011" name="J. Bacteriol.">
        <title>Genome sequence of Methyloversatilis universalis FAM5T, a methylotrophic representative of the order Rhodocyclales.</title>
        <authorList>
            <person name="Kittichotirat W."/>
            <person name="Good N.M."/>
            <person name="Hall R."/>
            <person name="Bringel F."/>
            <person name="Lajus A."/>
            <person name="Medigue C."/>
            <person name="Smalley N.E."/>
            <person name="Beck D."/>
            <person name="Bumgarner R."/>
            <person name="Vuilleumier S."/>
            <person name="Kalyuzhnaya M.G."/>
        </authorList>
    </citation>
    <scope>NUCLEOTIDE SEQUENCE [LARGE SCALE GENOMIC DNA]</scope>
    <source>
        <strain evidence="10">ATCC BAA-1314 / JCM 13912 / FAM5</strain>
    </source>
</reference>
<keyword evidence="8" id="KW-0732">Signal</keyword>
<keyword evidence="9" id="KW-0966">Cell projection</keyword>
<evidence type="ECO:0000256" key="7">
    <source>
        <dbReference type="RuleBase" id="RU362064"/>
    </source>
</evidence>
<evidence type="ECO:0000256" key="6">
    <source>
        <dbReference type="ARBA" id="ARBA00037937"/>
    </source>
</evidence>
<dbReference type="eggNOG" id="COG3190">
    <property type="taxonomic scope" value="Bacteria"/>
</dbReference>
<evidence type="ECO:0000313" key="10">
    <source>
        <dbReference type="Proteomes" id="UP000005019"/>
    </source>
</evidence>
<keyword evidence="4 7" id="KW-0472">Membrane</keyword>
<dbReference type="OrthoDB" id="9182371at2"/>
<evidence type="ECO:0000256" key="4">
    <source>
        <dbReference type="ARBA" id="ARBA00023136"/>
    </source>
</evidence>
<organism evidence="9 10">
    <name type="scientific">Methyloversatilis universalis (strain ATCC BAA-1314 / DSM 25237 / JCM 13912 / CCUG 52030 / FAM5)</name>
    <dbReference type="NCBI Taxonomy" id="1000565"/>
    <lineage>
        <taxon>Bacteria</taxon>
        <taxon>Pseudomonadati</taxon>
        <taxon>Pseudomonadota</taxon>
        <taxon>Betaproteobacteria</taxon>
        <taxon>Nitrosomonadales</taxon>
        <taxon>Sterolibacteriaceae</taxon>
        <taxon>Methyloversatilis</taxon>
    </lineage>
</organism>
<keyword evidence="5 7" id="KW-0975">Bacterial flagellum</keyword>
<keyword evidence="10" id="KW-1185">Reference proteome</keyword>
<evidence type="ECO:0000256" key="5">
    <source>
        <dbReference type="ARBA" id="ARBA00023143"/>
    </source>
</evidence>
<sequence length="140" mass="13870">MKSVSPLSASLLLSLVALPLQAAEPAAAAAPASGAAAVVQMLGALGVVLAVLLGAMWLLRRLSGSKLAGTAAIRTVGGIAVGTRERVLLLEVGEHWLVVGVAPGSVTGIATLPRGELPEGPQASAPDFASVLARLKGGRP</sequence>
<evidence type="ECO:0000256" key="1">
    <source>
        <dbReference type="ARBA" id="ARBA00022475"/>
    </source>
</evidence>
<accession>F5REN3</accession>
<dbReference type="Proteomes" id="UP000005019">
    <property type="component" value="Unassembled WGS sequence"/>
</dbReference>
<dbReference type="GO" id="GO:0009425">
    <property type="term" value="C:bacterial-type flagellum basal body"/>
    <property type="evidence" value="ECO:0007669"/>
    <property type="project" value="UniProtKB-SubCell"/>
</dbReference>
<evidence type="ECO:0000313" key="9">
    <source>
        <dbReference type="EMBL" id="EGK71364.1"/>
    </source>
</evidence>
<dbReference type="AlphaFoldDB" id="F5REN3"/>
<gene>
    <name evidence="9" type="ORF">METUNv1_02757</name>
</gene>
<keyword evidence="3 7" id="KW-1133">Transmembrane helix</keyword>
<feature type="chain" id="PRO_5003331515" description="Flagellar protein" evidence="8">
    <location>
        <begin position="23"/>
        <end position="140"/>
    </location>
</feature>
<dbReference type="GO" id="GO:0005886">
    <property type="term" value="C:plasma membrane"/>
    <property type="evidence" value="ECO:0007669"/>
    <property type="project" value="UniProtKB-SubCell"/>
</dbReference>
<keyword evidence="9" id="KW-0969">Cilium</keyword>
<keyword evidence="9" id="KW-0282">Flagellum</keyword>
<dbReference type="STRING" id="1000565.METUNv1_02757"/>
<dbReference type="GO" id="GO:0044781">
    <property type="term" value="P:bacterial-type flagellum organization"/>
    <property type="evidence" value="ECO:0007669"/>
    <property type="project" value="UniProtKB-UniRule"/>
</dbReference>
<dbReference type="EMBL" id="AFHG01000052">
    <property type="protein sequence ID" value="EGK71364.1"/>
    <property type="molecule type" value="Genomic_DNA"/>
</dbReference>
<evidence type="ECO:0000256" key="8">
    <source>
        <dbReference type="SAM" id="SignalP"/>
    </source>
</evidence>
<dbReference type="InterPro" id="IPR052205">
    <property type="entry name" value="FliO/MopB"/>
</dbReference>
<dbReference type="RefSeq" id="WP_008062671.1">
    <property type="nucleotide sequence ID" value="NZ_AFHG01000052.1"/>
</dbReference>
<keyword evidence="1 7" id="KW-1003">Cell membrane</keyword>
<comment type="caution">
    <text evidence="9">The sequence shown here is derived from an EMBL/GenBank/DDBJ whole genome shotgun (WGS) entry which is preliminary data.</text>
</comment>
<comment type="subcellular location">
    <subcellularLocation>
        <location evidence="7">Cell membrane</location>
    </subcellularLocation>
    <subcellularLocation>
        <location evidence="7">Bacterial flagellum basal body</location>
    </subcellularLocation>
</comment>
<evidence type="ECO:0000256" key="2">
    <source>
        <dbReference type="ARBA" id="ARBA00022692"/>
    </source>
</evidence>
<protein>
    <recommendedName>
        <fullName evidence="7">Flagellar protein</fullName>
    </recommendedName>
</protein>
<keyword evidence="2 7" id="KW-0812">Transmembrane</keyword>